<keyword evidence="4" id="KW-0862">Zinc</keyword>
<gene>
    <name evidence="9" type="primary">gluQRS</name>
    <name evidence="9" type="ORF">P0Y56_11575</name>
</gene>
<keyword evidence="2" id="KW-0479">Metal-binding</keyword>
<sequence>MIVTRFAPSPNGPLHLGHAFSALTGHDLARARNGRFLLRVEDIDGERSRPELTAEFRADLAWLGLEWEEVAAQSRRVAAYRAAAEELKAQGLLYPCNCTRAEIVAAASKSGPDGPLYPGTCRARPASGEVAWRLDVAEALRRTGPLEWMDEIAGPQRARPEIFGDVVLLRKEAPASYHLAATLDDAADGVTLVTRGMDLFAASHVHRLLQALLGLPVPAWHHHPLLLDQSGGKLAKRRGSPSLADRRLAGEDGPALADALRRGDLPAGISLGQGLHGAP</sequence>
<dbReference type="Pfam" id="PF00749">
    <property type="entry name" value="tRNA-synt_1c"/>
    <property type="match status" value="1"/>
</dbReference>
<evidence type="ECO:0000259" key="8">
    <source>
        <dbReference type="Pfam" id="PF00749"/>
    </source>
</evidence>
<evidence type="ECO:0000256" key="5">
    <source>
        <dbReference type="ARBA" id="ARBA00022840"/>
    </source>
</evidence>
<dbReference type="PANTHER" id="PTHR43311">
    <property type="entry name" value="GLUTAMATE--TRNA LIGASE"/>
    <property type="match status" value="1"/>
</dbReference>
<evidence type="ECO:0000256" key="4">
    <source>
        <dbReference type="ARBA" id="ARBA00022833"/>
    </source>
</evidence>
<evidence type="ECO:0000256" key="6">
    <source>
        <dbReference type="ARBA" id="ARBA00023146"/>
    </source>
</evidence>
<organism evidence="9 10">
    <name type="scientific">Candidatus Andeanibacterium colombiense</name>
    <dbReference type="NCBI Taxonomy" id="3121345"/>
    <lineage>
        <taxon>Bacteria</taxon>
        <taxon>Pseudomonadati</taxon>
        <taxon>Pseudomonadota</taxon>
        <taxon>Alphaproteobacteria</taxon>
        <taxon>Sphingomonadales</taxon>
        <taxon>Sphingomonadaceae</taxon>
        <taxon>Candidatus Andeanibacterium</taxon>
    </lineage>
</organism>
<dbReference type="EMBL" id="CP119316">
    <property type="protein sequence ID" value="WEK45667.1"/>
    <property type="molecule type" value="Genomic_DNA"/>
</dbReference>
<keyword evidence="1 7" id="KW-0436">Ligase</keyword>
<dbReference type="Gene3D" id="3.40.50.620">
    <property type="entry name" value="HUPs"/>
    <property type="match status" value="1"/>
</dbReference>
<dbReference type="PANTHER" id="PTHR43311:SF1">
    <property type="entry name" value="GLUTAMYL-Q TRNA(ASP) SYNTHETASE"/>
    <property type="match status" value="1"/>
</dbReference>
<dbReference type="EC" id="6.1.1.-" evidence="9"/>
<proteinExistence type="inferred from homology"/>
<reference evidence="9" key="1">
    <citation type="submission" date="2023-03" db="EMBL/GenBank/DDBJ databases">
        <title>Andean soil-derived lignocellulolytic bacterial consortium as a source of novel taxa and putative plastic-active enzymes.</title>
        <authorList>
            <person name="Diaz-Garcia L."/>
            <person name="Chuvochina M."/>
            <person name="Feuerriegel G."/>
            <person name="Bunk B."/>
            <person name="Sproer C."/>
            <person name="Streit W.R."/>
            <person name="Rodriguez L.M."/>
            <person name="Overmann J."/>
            <person name="Jimenez D.J."/>
        </authorList>
    </citation>
    <scope>NUCLEOTIDE SEQUENCE</scope>
    <source>
        <strain evidence="9">MAG 26</strain>
    </source>
</reference>
<keyword evidence="7" id="KW-0648">Protein biosynthesis</keyword>
<dbReference type="PRINTS" id="PR00987">
    <property type="entry name" value="TRNASYNTHGLU"/>
</dbReference>
<dbReference type="InterPro" id="IPR049940">
    <property type="entry name" value="GluQ/Sye"/>
</dbReference>
<protein>
    <submittedName>
        <fullName evidence="9">tRNA glutamyl-Q(34) synthetase GluQRS</fullName>
        <ecNumber evidence="9">6.1.1.-</ecNumber>
    </submittedName>
</protein>
<dbReference type="GO" id="GO:0005829">
    <property type="term" value="C:cytosol"/>
    <property type="evidence" value="ECO:0007669"/>
    <property type="project" value="TreeGrafter"/>
</dbReference>
<evidence type="ECO:0000313" key="9">
    <source>
        <dbReference type="EMBL" id="WEK45667.1"/>
    </source>
</evidence>
<dbReference type="InterPro" id="IPR001412">
    <property type="entry name" value="aa-tRNA-synth_I_CS"/>
</dbReference>
<evidence type="ECO:0000256" key="7">
    <source>
        <dbReference type="RuleBase" id="RU363037"/>
    </source>
</evidence>
<comment type="similarity">
    <text evidence="7">Belongs to the class-I aminoacyl-tRNA synthetase family.</text>
</comment>
<dbReference type="KEGG" id="acob:P0Y56_11575"/>
<evidence type="ECO:0000256" key="2">
    <source>
        <dbReference type="ARBA" id="ARBA00022723"/>
    </source>
</evidence>
<keyword evidence="5 7" id="KW-0067">ATP-binding</keyword>
<evidence type="ECO:0000256" key="1">
    <source>
        <dbReference type="ARBA" id="ARBA00022598"/>
    </source>
</evidence>
<accession>A0AAJ6BM33</accession>
<keyword evidence="6 7" id="KW-0030">Aminoacyl-tRNA synthetase</keyword>
<dbReference type="InterPro" id="IPR020058">
    <property type="entry name" value="Glu/Gln-tRNA-synth_Ib_cat-dom"/>
</dbReference>
<dbReference type="AlphaFoldDB" id="A0AAJ6BM33"/>
<dbReference type="Proteomes" id="UP001218362">
    <property type="component" value="Chromosome"/>
</dbReference>
<dbReference type="PROSITE" id="PS00178">
    <property type="entry name" value="AA_TRNA_LIGASE_I"/>
    <property type="match status" value="1"/>
</dbReference>
<dbReference type="GO" id="GO:0005524">
    <property type="term" value="F:ATP binding"/>
    <property type="evidence" value="ECO:0007669"/>
    <property type="project" value="UniProtKB-KW"/>
</dbReference>
<dbReference type="InterPro" id="IPR000924">
    <property type="entry name" value="Glu/Gln-tRNA-synth"/>
</dbReference>
<dbReference type="InterPro" id="IPR014729">
    <property type="entry name" value="Rossmann-like_a/b/a_fold"/>
</dbReference>
<dbReference type="GO" id="GO:0004818">
    <property type="term" value="F:glutamate-tRNA ligase activity"/>
    <property type="evidence" value="ECO:0007669"/>
    <property type="project" value="TreeGrafter"/>
</dbReference>
<evidence type="ECO:0000313" key="10">
    <source>
        <dbReference type="Proteomes" id="UP001218362"/>
    </source>
</evidence>
<dbReference type="SUPFAM" id="SSF52374">
    <property type="entry name" value="Nucleotidylyl transferase"/>
    <property type="match status" value="1"/>
</dbReference>
<feature type="domain" description="Glutamyl/glutaminyl-tRNA synthetase class Ib catalytic" evidence="8">
    <location>
        <begin position="2"/>
        <end position="256"/>
    </location>
</feature>
<evidence type="ECO:0000256" key="3">
    <source>
        <dbReference type="ARBA" id="ARBA00022741"/>
    </source>
</evidence>
<keyword evidence="3 7" id="KW-0547">Nucleotide-binding</keyword>
<dbReference type="NCBIfam" id="NF004315">
    <property type="entry name" value="PRK05710.1-4"/>
    <property type="match status" value="1"/>
</dbReference>
<name>A0AAJ6BM33_9SPHN</name>
<dbReference type="GO" id="GO:0006424">
    <property type="term" value="P:glutamyl-tRNA aminoacylation"/>
    <property type="evidence" value="ECO:0007669"/>
    <property type="project" value="TreeGrafter"/>
</dbReference>